<evidence type="ECO:0000313" key="4">
    <source>
        <dbReference type="Proteomes" id="UP001595190"/>
    </source>
</evidence>
<reference evidence="3 4" key="1">
    <citation type="submission" date="2024-09" db="EMBL/GenBank/DDBJ databases">
        <title>Description of Labrys sedimenti sp. nov., isolated from a diclofenac-degrading enrichment culture, and genome-based reclassification of Labrys portucalensis as a later heterotypic synonym of Labrys neptuniae.</title>
        <authorList>
            <person name="Tancsics A."/>
            <person name="Csepanyi A."/>
        </authorList>
    </citation>
    <scope>NUCLEOTIDE SEQUENCE [LARGE SCALE GENOMIC DNA]</scope>
    <source>
        <strain evidence="3 4">LMG 23412</strain>
    </source>
</reference>
<sequence>MSDIQRSVELDVTKDEFKSFARLIYRYHLRRFWFNSNLILAIWLIALFATQLPDVKWSFGLTSGQVLCATLALIAFLWSILNYLIFIPIAVDKEYKYRKDLKSTCSMSWSEDGIKTTSDRGSWITYWSDYIGWMDNKKVTVFFISPNMRTVIPKRIFSNETQLNDFRQCLVNVLGNRQGLRP</sequence>
<gene>
    <name evidence="3" type="ORF">ACETRX_16610</name>
</gene>
<dbReference type="InterPro" id="IPR025588">
    <property type="entry name" value="YcxB-like_C"/>
</dbReference>
<organism evidence="3 4">
    <name type="scientific">Labrys neptuniae</name>
    <dbReference type="NCBI Taxonomy" id="376174"/>
    <lineage>
        <taxon>Bacteria</taxon>
        <taxon>Pseudomonadati</taxon>
        <taxon>Pseudomonadota</taxon>
        <taxon>Alphaproteobacteria</taxon>
        <taxon>Hyphomicrobiales</taxon>
        <taxon>Xanthobacteraceae</taxon>
        <taxon>Labrys</taxon>
    </lineage>
</organism>
<protein>
    <submittedName>
        <fullName evidence="3">YcxB family protein</fullName>
    </submittedName>
</protein>
<feature type="transmembrane region" description="Helical" evidence="1">
    <location>
        <begin position="64"/>
        <end position="91"/>
    </location>
</feature>
<dbReference type="EMBL" id="JBHGPK010000006">
    <property type="protein sequence ID" value="MFC2251253.1"/>
    <property type="molecule type" value="Genomic_DNA"/>
</dbReference>
<evidence type="ECO:0000313" key="3">
    <source>
        <dbReference type="EMBL" id="MFC2251253.1"/>
    </source>
</evidence>
<evidence type="ECO:0000259" key="2">
    <source>
        <dbReference type="Pfam" id="PF14317"/>
    </source>
</evidence>
<dbReference type="Proteomes" id="UP001595190">
    <property type="component" value="Unassembled WGS sequence"/>
</dbReference>
<evidence type="ECO:0000256" key="1">
    <source>
        <dbReference type="SAM" id="Phobius"/>
    </source>
</evidence>
<feature type="domain" description="YcxB-like C-terminal" evidence="2">
    <location>
        <begin position="109"/>
        <end position="170"/>
    </location>
</feature>
<keyword evidence="1" id="KW-0812">Transmembrane</keyword>
<accession>A0ABV6ZGD9</accession>
<keyword evidence="1" id="KW-0472">Membrane</keyword>
<keyword evidence="1" id="KW-1133">Transmembrane helix</keyword>
<dbReference type="Pfam" id="PF14317">
    <property type="entry name" value="YcxB"/>
    <property type="match status" value="1"/>
</dbReference>
<proteinExistence type="predicted"/>
<feature type="transmembrane region" description="Helical" evidence="1">
    <location>
        <begin position="32"/>
        <end position="52"/>
    </location>
</feature>
<name>A0ABV6ZGD9_9HYPH</name>
<dbReference type="RefSeq" id="WP_394311718.1">
    <property type="nucleotide sequence ID" value="NZ_JBHGPK010000006.1"/>
</dbReference>
<comment type="caution">
    <text evidence="3">The sequence shown here is derived from an EMBL/GenBank/DDBJ whole genome shotgun (WGS) entry which is preliminary data.</text>
</comment>